<dbReference type="InterPro" id="IPR013785">
    <property type="entry name" value="Aldolase_TIM"/>
</dbReference>
<dbReference type="Gene3D" id="3.20.20.70">
    <property type="entry name" value="Aldolase class I"/>
    <property type="match status" value="1"/>
</dbReference>
<dbReference type="Proteomes" id="UP001623330">
    <property type="component" value="Unassembled WGS sequence"/>
</dbReference>
<evidence type="ECO:0000256" key="6">
    <source>
        <dbReference type="ARBA" id="ARBA00022822"/>
    </source>
</evidence>
<accession>A0ABR4NSH4</accession>
<gene>
    <name evidence="10" type="ORF">RNJ44_00367</name>
</gene>
<feature type="domain" description="N-(5'phosphoribosyl) anthranilate isomerase (PRAI)" evidence="9">
    <location>
        <begin position="26"/>
        <end position="217"/>
    </location>
</feature>
<reference evidence="10 11" key="1">
    <citation type="submission" date="2024-05" db="EMBL/GenBank/DDBJ databases">
        <title>Long read based assembly of the Candida bracarensis genome reveals expanded adhesin content.</title>
        <authorList>
            <person name="Marcet-Houben M."/>
            <person name="Ksiezopolska E."/>
            <person name="Gabaldon T."/>
        </authorList>
    </citation>
    <scope>NUCLEOTIDE SEQUENCE [LARGE SCALE GENOMIC DNA]</scope>
    <source>
        <strain evidence="10 11">CBM6</strain>
    </source>
</reference>
<dbReference type="CDD" id="cd00405">
    <property type="entry name" value="PRAI"/>
    <property type="match status" value="1"/>
</dbReference>
<dbReference type="PANTHER" id="PTHR42894">
    <property type="entry name" value="N-(5'-PHOSPHORIBOSYL)ANTHRANILATE ISOMERASE"/>
    <property type="match status" value="1"/>
</dbReference>
<evidence type="ECO:0000313" key="11">
    <source>
        <dbReference type="Proteomes" id="UP001623330"/>
    </source>
</evidence>
<comment type="similarity">
    <text evidence="2">Belongs to the TrpF family.</text>
</comment>
<evidence type="ECO:0000256" key="3">
    <source>
        <dbReference type="ARBA" id="ARBA00012572"/>
    </source>
</evidence>
<dbReference type="GO" id="GO:0016853">
    <property type="term" value="F:isomerase activity"/>
    <property type="evidence" value="ECO:0007669"/>
    <property type="project" value="UniProtKB-KW"/>
</dbReference>
<sequence length="221" mass="23981">MSFNEFLKNHDSQLVKVCGLQSLEAAETAVSSGADLIGIICVPNRARTIQPDIARSISELVHDPARNPHGTKLVGVFRNQSIIDVSIISRDYGVDIVQLHGDETWEEYHEKLGKPIIKRAVFPRDCALVEELSHQDAYRCLPLFDSDAGGTGEKLNWGAIGDWATATPHARFILAGGLTPDNVRDALSVPGTMGVDVSGGVETHGAKDLEKIKQFISNAKN</sequence>
<keyword evidence="5" id="KW-0028">Amino-acid biosynthesis</keyword>
<evidence type="ECO:0000256" key="4">
    <source>
        <dbReference type="ARBA" id="ARBA00022272"/>
    </source>
</evidence>
<evidence type="ECO:0000259" key="9">
    <source>
        <dbReference type="Pfam" id="PF00697"/>
    </source>
</evidence>
<protein>
    <recommendedName>
        <fullName evidence="4">N-(5'-phosphoribosyl)anthranilate isomerase</fullName>
        <ecNumber evidence="3">5.3.1.24</ecNumber>
    </recommendedName>
</protein>
<name>A0ABR4NSH4_9SACH</name>
<dbReference type="InterPro" id="IPR001240">
    <property type="entry name" value="PRAI_dom"/>
</dbReference>
<dbReference type="InterPro" id="IPR011060">
    <property type="entry name" value="RibuloseP-bd_barrel"/>
</dbReference>
<evidence type="ECO:0000256" key="8">
    <source>
        <dbReference type="ARBA" id="ARBA00023235"/>
    </source>
</evidence>
<evidence type="ECO:0000313" key="10">
    <source>
        <dbReference type="EMBL" id="KAL3231332.1"/>
    </source>
</evidence>
<dbReference type="InterPro" id="IPR044643">
    <property type="entry name" value="TrpF_fam"/>
</dbReference>
<keyword evidence="8 10" id="KW-0413">Isomerase</keyword>
<organism evidence="10 11">
    <name type="scientific">Nakaseomyces bracarensis</name>
    <dbReference type="NCBI Taxonomy" id="273131"/>
    <lineage>
        <taxon>Eukaryota</taxon>
        <taxon>Fungi</taxon>
        <taxon>Dikarya</taxon>
        <taxon>Ascomycota</taxon>
        <taxon>Saccharomycotina</taxon>
        <taxon>Saccharomycetes</taxon>
        <taxon>Saccharomycetales</taxon>
        <taxon>Saccharomycetaceae</taxon>
        <taxon>Nakaseomyces</taxon>
    </lineage>
</organism>
<keyword evidence="6" id="KW-0822">Tryptophan biosynthesis</keyword>
<dbReference type="SUPFAM" id="SSF51366">
    <property type="entry name" value="Ribulose-phoshate binding barrel"/>
    <property type="match status" value="1"/>
</dbReference>
<dbReference type="PANTHER" id="PTHR42894:SF1">
    <property type="entry name" value="N-(5'-PHOSPHORIBOSYL)ANTHRANILATE ISOMERASE"/>
    <property type="match status" value="1"/>
</dbReference>
<proteinExistence type="inferred from homology"/>
<evidence type="ECO:0000256" key="2">
    <source>
        <dbReference type="ARBA" id="ARBA00007571"/>
    </source>
</evidence>
<comment type="caution">
    <text evidence="10">The sequence shown here is derived from an EMBL/GenBank/DDBJ whole genome shotgun (WGS) entry which is preliminary data.</text>
</comment>
<dbReference type="Pfam" id="PF00697">
    <property type="entry name" value="PRAI"/>
    <property type="match status" value="1"/>
</dbReference>
<evidence type="ECO:0000256" key="7">
    <source>
        <dbReference type="ARBA" id="ARBA00023141"/>
    </source>
</evidence>
<keyword evidence="7" id="KW-0057">Aromatic amino acid biosynthesis</keyword>
<evidence type="ECO:0000256" key="1">
    <source>
        <dbReference type="ARBA" id="ARBA00004664"/>
    </source>
</evidence>
<dbReference type="HAMAP" id="MF_00135">
    <property type="entry name" value="PRAI"/>
    <property type="match status" value="1"/>
</dbReference>
<comment type="pathway">
    <text evidence="1">Amino-acid biosynthesis; L-tryptophan biosynthesis; L-tryptophan from chorismate: step 3/5.</text>
</comment>
<dbReference type="EMBL" id="JBEVYD010000007">
    <property type="protein sequence ID" value="KAL3231332.1"/>
    <property type="molecule type" value="Genomic_DNA"/>
</dbReference>
<dbReference type="EC" id="5.3.1.24" evidence="3"/>
<evidence type="ECO:0000256" key="5">
    <source>
        <dbReference type="ARBA" id="ARBA00022605"/>
    </source>
</evidence>
<keyword evidence="11" id="KW-1185">Reference proteome</keyword>